<dbReference type="NCBIfam" id="TIGR02887">
    <property type="entry name" value="spore_ger_x_C"/>
    <property type="match status" value="1"/>
</dbReference>
<feature type="domain" description="Spore germination protein N-terminal" evidence="10">
    <location>
        <begin position="25"/>
        <end position="199"/>
    </location>
</feature>
<dbReference type="PROSITE" id="PS51257">
    <property type="entry name" value="PROKAR_LIPOPROTEIN"/>
    <property type="match status" value="1"/>
</dbReference>
<dbReference type="InterPro" id="IPR038501">
    <property type="entry name" value="Spore_GerAC_C_sf"/>
</dbReference>
<evidence type="ECO:0000259" key="10">
    <source>
        <dbReference type="Pfam" id="PF25198"/>
    </source>
</evidence>
<comment type="similarity">
    <text evidence="2">Belongs to the GerABKC lipoprotein family.</text>
</comment>
<evidence type="ECO:0000256" key="2">
    <source>
        <dbReference type="ARBA" id="ARBA00007886"/>
    </source>
</evidence>
<dbReference type="Gene3D" id="3.30.300.210">
    <property type="entry name" value="Nutrient germinant receptor protein C, domain 3"/>
    <property type="match status" value="1"/>
</dbReference>
<dbReference type="InterPro" id="IPR057336">
    <property type="entry name" value="GerAC_N"/>
</dbReference>
<evidence type="ECO:0000256" key="8">
    <source>
        <dbReference type="SAM" id="SignalP"/>
    </source>
</evidence>
<proteinExistence type="inferred from homology"/>
<sequence length="405" mass="46272">MIKLRMLLAGLVCTVLMMTLGGCADRIEPGNLLVITAVGIAKGEKFRYHFYFEGINPSEFTETKRQNISNSFLFDNEADALSGAISAISQEIPLKPEFSHMQLIAIDDELLREGDYDYLDFADRFDQIRNNLTLIAVKDKAMKPIFSTTSPSLTIPSFRILMQLNELHEKVGGNYPTSLLQFINNLTQSGRNPILPVAQITNPSDKAESMDYAKQLDKQTKMDLHAIAVFREDKMVGELKDREARNVIVLQNQAKNTIYNYSCDAQKTISSALQYIAVNKKVMYRQNKPVLKVYMHATGTINSIQCANYFTGKSVEYTKINKELDRTIEKELTATIINMQTKYKSDIFGFGEKLRISDYKKFKEVKDRWNEEFARADVEVEVRVNVQRSGIRGEPFTNRIKNKKY</sequence>
<evidence type="ECO:0000256" key="4">
    <source>
        <dbReference type="ARBA" id="ARBA00022729"/>
    </source>
</evidence>
<dbReference type="Pfam" id="PF05504">
    <property type="entry name" value="Spore_GerAC"/>
    <property type="match status" value="1"/>
</dbReference>
<keyword evidence="6" id="KW-0564">Palmitate</keyword>
<keyword evidence="4 8" id="KW-0732">Signal</keyword>
<evidence type="ECO:0000256" key="1">
    <source>
        <dbReference type="ARBA" id="ARBA00004635"/>
    </source>
</evidence>
<feature type="domain" description="Spore germination GerAC-like C-terminal" evidence="9">
    <location>
        <begin position="227"/>
        <end position="390"/>
    </location>
</feature>
<dbReference type="STRING" id="1045775.SAMN05216378_1528"/>
<dbReference type="AlphaFoldDB" id="A0A1I1VDD4"/>
<dbReference type="Pfam" id="PF25198">
    <property type="entry name" value="Spore_GerAC_N"/>
    <property type="match status" value="1"/>
</dbReference>
<dbReference type="GO" id="GO:0009847">
    <property type="term" value="P:spore germination"/>
    <property type="evidence" value="ECO:0007669"/>
    <property type="project" value="InterPro"/>
</dbReference>
<dbReference type="PANTHER" id="PTHR35789:SF1">
    <property type="entry name" value="SPORE GERMINATION PROTEIN B3"/>
    <property type="match status" value="1"/>
</dbReference>
<dbReference type="InterPro" id="IPR008844">
    <property type="entry name" value="Spore_GerAC-like"/>
</dbReference>
<evidence type="ECO:0000256" key="6">
    <source>
        <dbReference type="ARBA" id="ARBA00023139"/>
    </source>
</evidence>
<gene>
    <name evidence="11" type="ORF">SAMN05216378_1528</name>
</gene>
<evidence type="ECO:0000256" key="3">
    <source>
        <dbReference type="ARBA" id="ARBA00022544"/>
    </source>
</evidence>
<evidence type="ECO:0000256" key="5">
    <source>
        <dbReference type="ARBA" id="ARBA00023136"/>
    </source>
</evidence>
<evidence type="ECO:0000313" key="11">
    <source>
        <dbReference type="EMBL" id="SFD81062.1"/>
    </source>
</evidence>
<name>A0A1I1VDD4_9BACL</name>
<evidence type="ECO:0000313" key="12">
    <source>
        <dbReference type="Proteomes" id="UP000198855"/>
    </source>
</evidence>
<dbReference type="OrthoDB" id="9816067at2"/>
<feature type="chain" id="PRO_5011520874" evidence="8">
    <location>
        <begin position="25"/>
        <end position="405"/>
    </location>
</feature>
<keyword evidence="3" id="KW-0309">Germination</keyword>
<dbReference type="EMBL" id="FOMT01000001">
    <property type="protein sequence ID" value="SFD81062.1"/>
    <property type="molecule type" value="Genomic_DNA"/>
</dbReference>
<keyword evidence="12" id="KW-1185">Reference proteome</keyword>
<comment type="subcellular location">
    <subcellularLocation>
        <location evidence="1">Membrane</location>
        <topology evidence="1">Lipid-anchor</topology>
    </subcellularLocation>
</comment>
<dbReference type="PANTHER" id="PTHR35789">
    <property type="entry name" value="SPORE GERMINATION PROTEIN B3"/>
    <property type="match status" value="1"/>
</dbReference>
<keyword evidence="7" id="KW-0449">Lipoprotein</keyword>
<dbReference type="GO" id="GO:0016020">
    <property type="term" value="C:membrane"/>
    <property type="evidence" value="ECO:0007669"/>
    <property type="project" value="UniProtKB-SubCell"/>
</dbReference>
<evidence type="ECO:0000259" key="9">
    <source>
        <dbReference type="Pfam" id="PF05504"/>
    </source>
</evidence>
<reference evidence="12" key="1">
    <citation type="submission" date="2016-10" db="EMBL/GenBank/DDBJ databases">
        <authorList>
            <person name="Varghese N."/>
            <person name="Submissions S."/>
        </authorList>
    </citation>
    <scope>NUCLEOTIDE SEQUENCE [LARGE SCALE GENOMIC DNA]</scope>
    <source>
        <strain evidence="12">CGMCC 1.10784</strain>
    </source>
</reference>
<keyword evidence="5" id="KW-0472">Membrane</keyword>
<accession>A0A1I1VDD4</accession>
<feature type="signal peptide" evidence="8">
    <location>
        <begin position="1"/>
        <end position="24"/>
    </location>
</feature>
<dbReference type="RefSeq" id="WP_091182887.1">
    <property type="nucleotide sequence ID" value="NZ_FOMT01000001.1"/>
</dbReference>
<dbReference type="Proteomes" id="UP000198855">
    <property type="component" value="Unassembled WGS sequence"/>
</dbReference>
<protein>
    <submittedName>
        <fullName evidence="11">Germination protein, Ger(X)C family</fullName>
    </submittedName>
</protein>
<evidence type="ECO:0000256" key="7">
    <source>
        <dbReference type="ARBA" id="ARBA00023288"/>
    </source>
</evidence>
<dbReference type="InterPro" id="IPR046953">
    <property type="entry name" value="Spore_GerAC-like_C"/>
</dbReference>
<organism evidence="11 12">
    <name type="scientific">Paenibacillus catalpae</name>
    <dbReference type="NCBI Taxonomy" id="1045775"/>
    <lineage>
        <taxon>Bacteria</taxon>
        <taxon>Bacillati</taxon>
        <taxon>Bacillota</taxon>
        <taxon>Bacilli</taxon>
        <taxon>Bacillales</taxon>
        <taxon>Paenibacillaceae</taxon>
        <taxon>Paenibacillus</taxon>
    </lineage>
</organism>